<keyword evidence="4" id="KW-0119">Carbohydrate metabolism</keyword>
<dbReference type="AlphaFoldDB" id="A0A191ZFW0"/>
<dbReference type="GO" id="GO:0005829">
    <property type="term" value="C:cytosol"/>
    <property type="evidence" value="ECO:0007669"/>
    <property type="project" value="TreeGrafter"/>
</dbReference>
<dbReference type="SFLD" id="SFLDS00003">
    <property type="entry name" value="Haloacid_Dehalogenase"/>
    <property type="match status" value="1"/>
</dbReference>
<name>A0A191ZFW0_9GAMM</name>
<dbReference type="SFLD" id="SFLDG01129">
    <property type="entry name" value="C1.5:_HAD__Beta-PGM__Phosphata"/>
    <property type="match status" value="1"/>
</dbReference>
<dbReference type="InterPro" id="IPR023198">
    <property type="entry name" value="PGP-like_dom2"/>
</dbReference>
<keyword evidence="2" id="KW-0378">Hydrolase</keyword>
<dbReference type="STRING" id="1860122.A9404_04710"/>
<evidence type="ECO:0000256" key="1">
    <source>
        <dbReference type="ARBA" id="ARBA00022723"/>
    </source>
</evidence>
<dbReference type="SUPFAM" id="SSF56784">
    <property type="entry name" value="HAD-like"/>
    <property type="match status" value="1"/>
</dbReference>
<protein>
    <submittedName>
        <fullName evidence="5">Phosphoglycolate phosphatase, bacterial</fullName>
    </submittedName>
</protein>
<dbReference type="InterPro" id="IPR041492">
    <property type="entry name" value="HAD_2"/>
</dbReference>
<evidence type="ECO:0000313" key="5">
    <source>
        <dbReference type="EMBL" id="ANJ66769.1"/>
    </source>
</evidence>
<gene>
    <name evidence="5" type="ORF">A9404_04710</name>
</gene>
<dbReference type="GO" id="GO:0006281">
    <property type="term" value="P:DNA repair"/>
    <property type="evidence" value="ECO:0007669"/>
    <property type="project" value="TreeGrafter"/>
</dbReference>
<dbReference type="NCBIfam" id="TIGR01549">
    <property type="entry name" value="HAD-SF-IA-v1"/>
    <property type="match status" value="1"/>
</dbReference>
<dbReference type="PANTHER" id="PTHR43434">
    <property type="entry name" value="PHOSPHOGLYCOLATE PHOSPHATASE"/>
    <property type="match status" value="1"/>
</dbReference>
<dbReference type="InterPro" id="IPR050155">
    <property type="entry name" value="HAD-like_hydrolase_sf"/>
</dbReference>
<dbReference type="RefSeq" id="WP_066099131.1">
    <property type="nucleotide sequence ID" value="NZ_CP016027.1"/>
</dbReference>
<dbReference type="Proteomes" id="UP000078596">
    <property type="component" value="Chromosome"/>
</dbReference>
<dbReference type="Gene3D" id="1.10.150.240">
    <property type="entry name" value="Putative phosphatase, domain 2"/>
    <property type="match status" value="1"/>
</dbReference>
<dbReference type="InterPro" id="IPR006439">
    <property type="entry name" value="HAD-SF_hydro_IA"/>
</dbReference>
<dbReference type="EMBL" id="CP016027">
    <property type="protein sequence ID" value="ANJ66769.1"/>
    <property type="molecule type" value="Genomic_DNA"/>
</dbReference>
<dbReference type="GO" id="GO:0008967">
    <property type="term" value="F:phosphoglycolate phosphatase activity"/>
    <property type="evidence" value="ECO:0007669"/>
    <property type="project" value="TreeGrafter"/>
</dbReference>
<accession>A0A191ZFW0</accession>
<evidence type="ECO:0000256" key="4">
    <source>
        <dbReference type="ARBA" id="ARBA00023277"/>
    </source>
</evidence>
<sequence>MNNAQAPSLPDVRGILFDLDGTLIDTAPDMALALNRLRLECNLAPIPFAQIRPQVSNGARGLLELSFGLGPDQHGFNLLRDRFLQLYNQDIASASSLFGGFPAVLAELDRRAIHWGIVTNKPGFLTRNLLKNLNIDAPVVVAGDDLPRRKPAPDQLIYAAGGLKLRPQEILYVGDHERDIQASRAAHMPAAAARWGYLDGERPIEDWRADVILDQPADLLRWLDAAPGRVAEPRVVLQND</sequence>
<dbReference type="Pfam" id="PF13419">
    <property type="entry name" value="HAD_2"/>
    <property type="match status" value="1"/>
</dbReference>
<proteinExistence type="predicted"/>
<evidence type="ECO:0000256" key="2">
    <source>
        <dbReference type="ARBA" id="ARBA00022801"/>
    </source>
</evidence>
<dbReference type="GO" id="GO:0046872">
    <property type="term" value="F:metal ion binding"/>
    <property type="evidence" value="ECO:0007669"/>
    <property type="project" value="UniProtKB-KW"/>
</dbReference>
<evidence type="ECO:0000256" key="3">
    <source>
        <dbReference type="ARBA" id="ARBA00022842"/>
    </source>
</evidence>
<dbReference type="OrthoDB" id="9776368at2"/>
<dbReference type="PANTHER" id="PTHR43434:SF23">
    <property type="entry name" value="PHOSPHOGLYCOLATE PHOSPHATASE"/>
    <property type="match status" value="1"/>
</dbReference>
<keyword evidence="6" id="KW-1185">Reference proteome</keyword>
<organism evidence="5 6">
    <name type="scientific">Halothiobacillus diazotrophicus</name>
    <dbReference type="NCBI Taxonomy" id="1860122"/>
    <lineage>
        <taxon>Bacteria</taxon>
        <taxon>Pseudomonadati</taxon>
        <taxon>Pseudomonadota</taxon>
        <taxon>Gammaproteobacteria</taxon>
        <taxon>Chromatiales</taxon>
        <taxon>Halothiobacillaceae</taxon>
        <taxon>Halothiobacillus</taxon>
    </lineage>
</organism>
<reference evidence="5 6" key="1">
    <citation type="submission" date="2016-06" db="EMBL/GenBank/DDBJ databases">
        <title>Insight into the functional genes involving in sulfur oxidation in Pearl River water.</title>
        <authorList>
            <person name="Luo J."/>
            <person name="Tan X."/>
            <person name="Lin W."/>
        </authorList>
    </citation>
    <scope>NUCLEOTIDE SEQUENCE [LARGE SCALE GENOMIC DNA]</scope>
    <source>
        <strain evidence="5 6">LS2</strain>
    </source>
</reference>
<dbReference type="Gene3D" id="3.40.50.1000">
    <property type="entry name" value="HAD superfamily/HAD-like"/>
    <property type="match status" value="1"/>
</dbReference>
<evidence type="ECO:0000313" key="6">
    <source>
        <dbReference type="Proteomes" id="UP000078596"/>
    </source>
</evidence>
<keyword evidence="1" id="KW-0479">Metal-binding</keyword>
<keyword evidence="3" id="KW-0460">Magnesium</keyword>
<dbReference type="KEGG" id="haz:A9404_04710"/>
<dbReference type="InterPro" id="IPR036412">
    <property type="entry name" value="HAD-like_sf"/>
</dbReference>
<dbReference type="InterPro" id="IPR023214">
    <property type="entry name" value="HAD_sf"/>
</dbReference>